<dbReference type="CDD" id="cd05015">
    <property type="entry name" value="SIS_PGI_1"/>
    <property type="match status" value="1"/>
</dbReference>
<dbReference type="InterPro" id="IPR035476">
    <property type="entry name" value="SIS_PGI_1"/>
</dbReference>
<dbReference type="EC" id="5.3.1.9" evidence="8"/>
<comment type="function">
    <text evidence="8">Catalyzes the reversible isomerization of glucose-6-phosphate to fructose-6-phosphate.</text>
</comment>
<dbReference type="InterPro" id="IPR046348">
    <property type="entry name" value="SIS_dom_sf"/>
</dbReference>
<dbReference type="Gene3D" id="1.10.1390.10">
    <property type="match status" value="1"/>
</dbReference>
<comment type="catalytic activity">
    <reaction evidence="7 8 9">
        <text>alpha-D-glucose 6-phosphate = beta-D-fructose 6-phosphate</text>
        <dbReference type="Rhea" id="RHEA:11816"/>
        <dbReference type="ChEBI" id="CHEBI:57634"/>
        <dbReference type="ChEBI" id="CHEBI:58225"/>
        <dbReference type="EC" id="5.3.1.9"/>
    </reaction>
</comment>
<dbReference type="PROSITE" id="PS00174">
    <property type="entry name" value="P_GLUCOSE_ISOMERASE_2"/>
    <property type="match status" value="1"/>
</dbReference>
<reference evidence="10 11" key="1">
    <citation type="submission" date="2023-07" db="EMBL/GenBank/DDBJ databases">
        <title>Sorghum-associated microbial communities from plants grown in Nebraska, USA.</title>
        <authorList>
            <person name="Schachtman D."/>
        </authorList>
    </citation>
    <scope>NUCLEOTIDE SEQUENCE [LARGE SCALE GENOMIC DNA]</scope>
    <source>
        <strain evidence="10 11">BE187</strain>
    </source>
</reference>
<evidence type="ECO:0000313" key="11">
    <source>
        <dbReference type="Proteomes" id="UP001267878"/>
    </source>
</evidence>
<comment type="pathway">
    <text evidence="1 8 9">Carbohydrate degradation; glycolysis; D-glyceraldehyde 3-phosphate and glycerone phosphate from D-glucose: step 2/4.</text>
</comment>
<evidence type="ECO:0000256" key="9">
    <source>
        <dbReference type="RuleBase" id="RU000612"/>
    </source>
</evidence>
<evidence type="ECO:0000256" key="2">
    <source>
        <dbReference type="ARBA" id="ARBA00006604"/>
    </source>
</evidence>
<comment type="caution">
    <text evidence="10">The sequence shown here is derived from an EMBL/GenBank/DDBJ whole genome shotgun (WGS) entry which is preliminary data.</text>
</comment>
<dbReference type="Proteomes" id="UP001267878">
    <property type="component" value="Unassembled WGS sequence"/>
</dbReference>
<organism evidence="10 11">
    <name type="scientific">Agrilutibacter niabensis</name>
    <dbReference type="NCBI Taxonomy" id="380628"/>
    <lineage>
        <taxon>Bacteria</taxon>
        <taxon>Pseudomonadati</taxon>
        <taxon>Pseudomonadota</taxon>
        <taxon>Gammaproteobacteria</taxon>
        <taxon>Lysobacterales</taxon>
        <taxon>Lysobacteraceae</taxon>
        <taxon>Agrilutibacter</taxon>
    </lineage>
</organism>
<keyword evidence="11" id="KW-1185">Reference proteome</keyword>
<feature type="active site" description="Proton donor" evidence="8">
    <location>
        <position position="333"/>
    </location>
</feature>
<dbReference type="HAMAP" id="MF_00473">
    <property type="entry name" value="G6P_isomerase"/>
    <property type="match status" value="1"/>
</dbReference>
<dbReference type="NCBIfam" id="NF001211">
    <property type="entry name" value="PRK00179.1"/>
    <property type="match status" value="1"/>
</dbReference>
<keyword evidence="5 8" id="KW-0324">Glycolysis</keyword>
<comment type="subcellular location">
    <subcellularLocation>
        <location evidence="8">Cytoplasm</location>
    </subcellularLocation>
</comment>
<protein>
    <recommendedName>
        <fullName evidence="8">Glucose-6-phosphate isomerase</fullName>
        <shortName evidence="8">GPI</shortName>
        <ecNumber evidence="8">5.3.1.9</ecNumber>
    </recommendedName>
    <alternativeName>
        <fullName evidence="8">Phosphoglucose isomerase</fullName>
        <shortName evidence="8">PGI</shortName>
    </alternativeName>
    <alternativeName>
        <fullName evidence="8">Phosphohexose isomerase</fullName>
        <shortName evidence="8">PHI</shortName>
    </alternativeName>
</protein>
<evidence type="ECO:0000256" key="6">
    <source>
        <dbReference type="ARBA" id="ARBA00023235"/>
    </source>
</evidence>
<evidence type="ECO:0000313" key="10">
    <source>
        <dbReference type="EMBL" id="MDR7099120.1"/>
    </source>
</evidence>
<dbReference type="Pfam" id="PF00342">
    <property type="entry name" value="PGI"/>
    <property type="match status" value="1"/>
</dbReference>
<evidence type="ECO:0000256" key="3">
    <source>
        <dbReference type="ARBA" id="ARBA00022432"/>
    </source>
</evidence>
<evidence type="ECO:0000256" key="7">
    <source>
        <dbReference type="ARBA" id="ARBA00029321"/>
    </source>
</evidence>
<evidence type="ECO:0000256" key="8">
    <source>
        <dbReference type="HAMAP-Rule" id="MF_00473"/>
    </source>
</evidence>
<dbReference type="InterPro" id="IPR023096">
    <property type="entry name" value="G6P_Isomerase_C"/>
</dbReference>
<keyword evidence="4 8" id="KW-0963">Cytoplasm</keyword>
<feature type="active site" evidence="8">
    <location>
        <position position="473"/>
    </location>
</feature>
<comment type="pathway">
    <text evidence="8">Carbohydrate biosynthesis; gluconeogenesis.</text>
</comment>
<dbReference type="PRINTS" id="PR00662">
    <property type="entry name" value="G6PISOMERASE"/>
</dbReference>
<dbReference type="InterPro" id="IPR001672">
    <property type="entry name" value="G6P_Isomerase"/>
</dbReference>
<dbReference type="InterPro" id="IPR035482">
    <property type="entry name" value="SIS_PGI_2"/>
</dbReference>
<dbReference type="SUPFAM" id="SSF53697">
    <property type="entry name" value="SIS domain"/>
    <property type="match status" value="1"/>
</dbReference>
<evidence type="ECO:0000256" key="4">
    <source>
        <dbReference type="ARBA" id="ARBA00022490"/>
    </source>
</evidence>
<name>A0ABU1VP35_9GAMM</name>
<comment type="similarity">
    <text evidence="2 8 9">Belongs to the GPI family.</text>
</comment>
<keyword evidence="6 8" id="KW-0413">Isomerase</keyword>
<evidence type="ECO:0000256" key="5">
    <source>
        <dbReference type="ARBA" id="ARBA00023152"/>
    </source>
</evidence>
<dbReference type="PANTHER" id="PTHR11469">
    <property type="entry name" value="GLUCOSE-6-PHOSPHATE ISOMERASE"/>
    <property type="match status" value="1"/>
</dbReference>
<evidence type="ECO:0000256" key="1">
    <source>
        <dbReference type="ARBA" id="ARBA00004926"/>
    </source>
</evidence>
<dbReference type="Gene3D" id="3.40.50.10490">
    <property type="entry name" value="Glucose-6-phosphate isomerase like protein, domain 1"/>
    <property type="match status" value="2"/>
</dbReference>
<dbReference type="GO" id="GO:0004347">
    <property type="term" value="F:glucose-6-phosphate isomerase activity"/>
    <property type="evidence" value="ECO:0007669"/>
    <property type="project" value="UniProtKB-EC"/>
</dbReference>
<dbReference type="InterPro" id="IPR018189">
    <property type="entry name" value="Phosphoglucose_isomerase_CS"/>
</dbReference>
<dbReference type="PROSITE" id="PS51463">
    <property type="entry name" value="P_GLUCOSE_ISOMERASE_3"/>
    <property type="match status" value="1"/>
</dbReference>
<sequence>MPAKHRLEQLKSQAERLAEGDLKSMLQADPARAGDFAVRAGPICANFARQGYDRAALEALFDLLAAADGPGRLHAMFAGDTVNPTEARPALHTALRGDLSQTPTVREAHAQAQAARARMRELIASLAASDVTDIVSVGIGGSDLGPRLAVDALSGPTPGRFRVHFLSNVDGAAIQRTLAGLDRAHTAVLLISKSFGTQETLLNGAVLRQWLGDDSRLYAITANGERAASVFGIPRERILPMWDWVGGRYSLWSAVGLPIALAVGPDAFDELLAGAAEMDAHVLDAAPRANLAAWHALTAVWNVNARGLATQAVMPYDERLKLLPDYLQQLVMESLGKSVRLDGTPVVAQTVPVWWGGVGTDSQHSFFQALHQGTQVVPVDFIGVMRGDDPYAENHAALLSNLFGQAEALANGQGNADPHRAYPGNRPSTIILLDSLTPRSLGALLALYEHSVYLQALIWGINPFDQFGVELGKQMANKLLPAVQGQVQADDPVTRALLAELRR</sequence>
<feature type="active site" evidence="8">
    <location>
        <position position="364"/>
    </location>
</feature>
<proteinExistence type="inferred from homology"/>
<dbReference type="EMBL" id="JAVDVW010000001">
    <property type="protein sequence ID" value="MDR7099120.1"/>
    <property type="molecule type" value="Genomic_DNA"/>
</dbReference>
<keyword evidence="3 8" id="KW-0312">Gluconeogenesis</keyword>
<dbReference type="PANTHER" id="PTHR11469:SF1">
    <property type="entry name" value="GLUCOSE-6-PHOSPHATE ISOMERASE"/>
    <property type="match status" value="1"/>
</dbReference>
<dbReference type="RefSeq" id="WP_310053291.1">
    <property type="nucleotide sequence ID" value="NZ_JAVDVW010000001.1"/>
</dbReference>
<accession>A0ABU1VP35</accession>
<dbReference type="PROSITE" id="PS00765">
    <property type="entry name" value="P_GLUCOSE_ISOMERASE_1"/>
    <property type="match status" value="1"/>
</dbReference>
<gene>
    <name evidence="8" type="primary">pgi</name>
    <name evidence="10" type="ORF">J2X04_001467</name>
</gene>
<dbReference type="CDD" id="cd05016">
    <property type="entry name" value="SIS_PGI_2"/>
    <property type="match status" value="1"/>
</dbReference>